<evidence type="ECO:0000256" key="4">
    <source>
        <dbReference type="ARBA" id="ARBA00004906"/>
    </source>
</evidence>
<comment type="caution">
    <text evidence="16">The sequence shown here is derived from an EMBL/GenBank/DDBJ whole genome shotgun (WGS) entry which is preliminary data.</text>
</comment>
<evidence type="ECO:0000256" key="9">
    <source>
        <dbReference type="ARBA" id="ARBA00022737"/>
    </source>
</evidence>
<evidence type="ECO:0000259" key="14">
    <source>
        <dbReference type="PROSITE" id="PS50089"/>
    </source>
</evidence>
<dbReference type="InterPro" id="IPR018957">
    <property type="entry name" value="Znf_C3HC4_RING-type"/>
</dbReference>
<evidence type="ECO:0000256" key="1">
    <source>
        <dbReference type="ARBA" id="ARBA00001798"/>
    </source>
</evidence>
<dbReference type="InterPro" id="IPR044066">
    <property type="entry name" value="TRIAD_supradom"/>
</dbReference>
<evidence type="ECO:0000313" key="16">
    <source>
        <dbReference type="EMBL" id="OMO88668.1"/>
    </source>
</evidence>
<evidence type="ECO:0000256" key="6">
    <source>
        <dbReference type="ARBA" id="ARBA00012251"/>
    </source>
</evidence>
<evidence type="ECO:0000259" key="15">
    <source>
        <dbReference type="PROSITE" id="PS51873"/>
    </source>
</evidence>
<dbReference type="InterPro" id="IPR013083">
    <property type="entry name" value="Znf_RING/FYVE/PHD"/>
</dbReference>
<dbReference type="FunFam" id="3.30.40.10:FF:000230">
    <property type="entry name" value="RBR-type E3 ubiquitin transferase"/>
    <property type="match status" value="1"/>
</dbReference>
<keyword evidence="11" id="KW-0833">Ubl conjugation pathway</keyword>
<evidence type="ECO:0000256" key="5">
    <source>
        <dbReference type="ARBA" id="ARBA00005884"/>
    </source>
</evidence>
<dbReference type="PROSITE" id="PS50089">
    <property type="entry name" value="ZF_RING_2"/>
    <property type="match status" value="1"/>
</dbReference>
<evidence type="ECO:0000256" key="2">
    <source>
        <dbReference type="ARBA" id="ARBA00001947"/>
    </source>
</evidence>
<dbReference type="Pfam" id="PF00097">
    <property type="entry name" value="zf-C3HC4"/>
    <property type="match status" value="1"/>
</dbReference>
<feature type="domain" description="RING-type" evidence="14">
    <location>
        <begin position="12"/>
        <end position="59"/>
    </location>
</feature>
<keyword evidence="10 13" id="KW-0863">Zinc-finger</keyword>
<dbReference type="PROSITE" id="PS00518">
    <property type="entry name" value="ZF_RING_1"/>
    <property type="match status" value="1"/>
</dbReference>
<dbReference type="UniPathway" id="UPA00143"/>
<keyword evidence="8" id="KW-0479">Metal-binding</keyword>
<dbReference type="Gene3D" id="3.30.40.10">
    <property type="entry name" value="Zinc/RING finger domain, C3HC4 (zinc finger)"/>
    <property type="match status" value="1"/>
</dbReference>
<comment type="cofactor">
    <cofactor evidence="2">
        <name>Zn(2+)</name>
        <dbReference type="ChEBI" id="CHEBI:29105"/>
    </cofactor>
</comment>
<dbReference type="Pfam" id="PF01485">
    <property type="entry name" value="IBR"/>
    <property type="match status" value="1"/>
</dbReference>
<keyword evidence="9" id="KW-0677">Repeat</keyword>
<dbReference type="PANTHER" id="PTHR11685">
    <property type="entry name" value="RBR FAMILY RING FINGER AND IBR DOMAIN-CONTAINING"/>
    <property type="match status" value="1"/>
</dbReference>
<dbReference type="PROSITE" id="PS51873">
    <property type="entry name" value="TRIAD"/>
    <property type="match status" value="1"/>
</dbReference>
<dbReference type="Gramene" id="OMO88668">
    <property type="protein sequence ID" value="OMO88668"/>
    <property type="gene ID" value="CCACVL1_08283"/>
</dbReference>
<dbReference type="InterPro" id="IPR031127">
    <property type="entry name" value="E3_UB_ligase_RBR"/>
</dbReference>
<evidence type="ECO:0000256" key="11">
    <source>
        <dbReference type="ARBA" id="ARBA00022786"/>
    </source>
</evidence>
<dbReference type="Proteomes" id="UP000188268">
    <property type="component" value="Unassembled WGS sequence"/>
</dbReference>
<dbReference type="SUPFAM" id="SSF57850">
    <property type="entry name" value="RING/U-box"/>
    <property type="match status" value="1"/>
</dbReference>
<comment type="catalytic activity">
    <reaction evidence="1">
        <text>[E2 ubiquitin-conjugating enzyme]-S-ubiquitinyl-L-cysteine + [acceptor protein]-L-lysine = [E2 ubiquitin-conjugating enzyme]-L-cysteine + [acceptor protein]-N(6)-ubiquitinyl-L-lysine.</text>
        <dbReference type="EC" id="2.3.2.31"/>
    </reaction>
</comment>
<dbReference type="SMART" id="SM00647">
    <property type="entry name" value="IBR"/>
    <property type="match status" value="1"/>
</dbReference>
<evidence type="ECO:0000256" key="8">
    <source>
        <dbReference type="ARBA" id="ARBA00022723"/>
    </source>
</evidence>
<dbReference type="STRING" id="210143.A0A1R3J1G0"/>
<feature type="domain" description="RING-type" evidence="15">
    <location>
        <begin position="8"/>
        <end position="225"/>
    </location>
</feature>
<reference evidence="16 17" key="1">
    <citation type="submission" date="2013-09" db="EMBL/GenBank/DDBJ databases">
        <title>Corchorus capsularis genome sequencing.</title>
        <authorList>
            <person name="Alam M."/>
            <person name="Haque M.S."/>
            <person name="Islam M.S."/>
            <person name="Emdad E.M."/>
            <person name="Islam M.M."/>
            <person name="Ahmed B."/>
            <person name="Halim A."/>
            <person name="Hossen Q.M.M."/>
            <person name="Hossain M.Z."/>
            <person name="Ahmed R."/>
            <person name="Khan M.M."/>
            <person name="Islam R."/>
            <person name="Rashid M.M."/>
            <person name="Khan S.A."/>
            <person name="Rahman M.S."/>
            <person name="Alam M."/>
        </authorList>
    </citation>
    <scope>NUCLEOTIDE SEQUENCE [LARGE SCALE GENOMIC DNA]</scope>
    <source>
        <strain evidence="17">cv. CVL-1</strain>
        <tissue evidence="16">Whole seedling</tissue>
    </source>
</reference>
<sequence>MKQPQKEESDSCEICVEPIKANNKFNNRNICKHNFCSSCIAKYIEAKVVQFNLANINCPALGCNFLLDPLSCRPIISSHLFQKWCDLLCSAVVLQYYSSNSVYCPNQNCSALIVNECKNHEPTKSSCPNCKNMLCFKCKTQWHAGSPCREKREFSDRNELLTRKLIKQNEWTRCSNCRHFVERNGGYVDMYFAMDVEKQTKLEVECELAATKCVETIYSAISFLLQLSLSFV</sequence>
<comment type="similarity">
    <text evidence="5">Belongs to the RBR family. Ariadne subfamily.</text>
</comment>
<keyword evidence="7" id="KW-0808">Transferase</keyword>
<evidence type="ECO:0000256" key="3">
    <source>
        <dbReference type="ARBA" id="ARBA00003976"/>
    </source>
</evidence>
<organism evidence="16 17">
    <name type="scientific">Corchorus capsularis</name>
    <name type="common">Jute</name>
    <dbReference type="NCBI Taxonomy" id="210143"/>
    <lineage>
        <taxon>Eukaryota</taxon>
        <taxon>Viridiplantae</taxon>
        <taxon>Streptophyta</taxon>
        <taxon>Embryophyta</taxon>
        <taxon>Tracheophyta</taxon>
        <taxon>Spermatophyta</taxon>
        <taxon>Magnoliopsida</taxon>
        <taxon>eudicotyledons</taxon>
        <taxon>Gunneridae</taxon>
        <taxon>Pentapetalae</taxon>
        <taxon>rosids</taxon>
        <taxon>malvids</taxon>
        <taxon>Malvales</taxon>
        <taxon>Malvaceae</taxon>
        <taxon>Grewioideae</taxon>
        <taxon>Apeibeae</taxon>
        <taxon>Corchorus</taxon>
    </lineage>
</organism>
<dbReference type="GO" id="GO:0061630">
    <property type="term" value="F:ubiquitin protein ligase activity"/>
    <property type="evidence" value="ECO:0007669"/>
    <property type="project" value="UniProtKB-EC"/>
</dbReference>
<comment type="function">
    <text evidence="3">Might act as an E3 ubiquitin-protein ligase, or as part of E3 complex, which accepts ubiquitin from specific E2 ubiquitin-conjugating enzymes and then transfers it to substrates.</text>
</comment>
<name>A0A1R3J1G0_COCAP</name>
<keyword evidence="17" id="KW-1185">Reference proteome</keyword>
<evidence type="ECO:0000256" key="10">
    <source>
        <dbReference type="ARBA" id="ARBA00022771"/>
    </source>
</evidence>
<evidence type="ECO:0000313" key="17">
    <source>
        <dbReference type="Proteomes" id="UP000188268"/>
    </source>
</evidence>
<comment type="pathway">
    <text evidence="4">Protein modification; protein ubiquitination.</text>
</comment>
<proteinExistence type="inferred from homology"/>
<dbReference type="EMBL" id="AWWV01008954">
    <property type="protein sequence ID" value="OMO88668.1"/>
    <property type="molecule type" value="Genomic_DNA"/>
</dbReference>
<evidence type="ECO:0000256" key="12">
    <source>
        <dbReference type="ARBA" id="ARBA00022833"/>
    </source>
</evidence>
<dbReference type="EC" id="2.3.2.31" evidence="6"/>
<keyword evidence="12" id="KW-0862">Zinc</keyword>
<dbReference type="GO" id="GO:0016567">
    <property type="term" value="P:protein ubiquitination"/>
    <property type="evidence" value="ECO:0007669"/>
    <property type="project" value="UniProtKB-UniPathway"/>
</dbReference>
<dbReference type="OMA" id="SHAFCWK"/>
<evidence type="ECO:0000256" key="7">
    <source>
        <dbReference type="ARBA" id="ARBA00022679"/>
    </source>
</evidence>
<dbReference type="InterPro" id="IPR002867">
    <property type="entry name" value="IBR_dom"/>
</dbReference>
<gene>
    <name evidence="16" type="ORF">CCACVL1_08283</name>
</gene>
<dbReference type="GO" id="GO:0008270">
    <property type="term" value="F:zinc ion binding"/>
    <property type="evidence" value="ECO:0007669"/>
    <property type="project" value="UniProtKB-KW"/>
</dbReference>
<evidence type="ECO:0000256" key="13">
    <source>
        <dbReference type="PROSITE-ProRule" id="PRU00175"/>
    </source>
</evidence>
<dbReference type="AlphaFoldDB" id="A0A1R3J1G0"/>
<accession>A0A1R3J1G0</accession>
<dbReference type="InterPro" id="IPR017907">
    <property type="entry name" value="Znf_RING_CS"/>
</dbReference>
<dbReference type="InterPro" id="IPR001841">
    <property type="entry name" value="Znf_RING"/>
</dbReference>
<protein>
    <recommendedName>
        <fullName evidence="6">RBR-type E3 ubiquitin transferase</fullName>
        <ecNumber evidence="6">2.3.2.31</ecNumber>
    </recommendedName>
</protein>
<dbReference type="OrthoDB" id="966118at2759"/>